<dbReference type="InterPro" id="IPR002035">
    <property type="entry name" value="VWF_A"/>
</dbReference>
<evidence type="ECO:0000256" key="1">
    <source>
        <dbReference type="SAM" id="Phobius"/>
    </source>
</evidence>
<name>A0ABR9XPI3_9CHLB</name>
<keyword evidence="1" id="KW-0472">Membrane</keyword>
<keyword evidence="4" id="KW-1185">Reference proteome</keyword>
<dbReference type="Pfam" id="PF13519">
    <property type="entry name" value="VWA_2"/>
    <property type="match status" value="1"/>
</dbReference>
<reference evidence="3 4" key="1">
    <citation type="journal article" date="2020" name="Microorganisms">
        <title>Simultaneous Genome Sequencing of Prosthecochloris ethylica and Desulfuromonas acetoxidans within a Syntrophic Mixture Reveals Unique Pili and Protein Interactions.</title>
        <authorList>
            <person name="Kyndt J.A."/>
            <person name="Van Beeumen J.J."/>
            <person name="Meyer T.E."/>
        </authorList>
    </citation>
    <scope>NUCLEOTIDE SEQUENCE [LARGE SCALE GENOMIC DNA]</scope>
    <source>
        <strain evidence="3 4">N3</strain>
    </source>
</reference>
<gene>
    <name evidence="3" type="ORF">INT08_01190</name>
</gene>
<proteinExistence type="predicted"/>
<dbReference type="PANTHER" id="PTHR37947:SF2">
    <property type="entry name" value="VON WILLEBRAND FACTOR TYPE A"/>
    <property type="match status" value="1"/>
</dbReference>
<dbReference type="SMART" id="SM00327">
    <property type="entry name" value="VWA"/>
    <property type="match status" value="1"/>
</dbReference>
<evidence type="ECO:0000313" key="3">
    <source>
        <dbReference type="EMBL" id="MBF0635797.1"/>
    </source>
</evidence>
<organism evidence="3 4">
    <name type="scientific">Prosthecochloris ethylica</name>
    <dbReference type="NCBI Taxonomy" id="2743976"/>
    <lineage>
        <taxon>Bacteria</taxon>
        <taxon>Pseudomonadati</taxon>
        <taxon>Chlorobiota</taxon>
        <taxon>Chlorobiia</taxon>
        <taxon>Chlorobiales</taxon>
        <taxon>Chlorobiaceae</taxon>
        <taxon>Prosthecochloris</taxon>
    </lineage>
</organism>
<keyword evidence="1" id="KW-1133">Transmembrane helix</keyword>
<accession>A0ABR9XPI3</accession>
<dbReference type="PANTHER" id="PTHR37947">
    <property type="entry name" value="BLL2462 PROTEIN"/>
    <property type="match status" value="1"/>
</dbReference>
<dbReference type="Proteomes" id="UP000619838">
    <property type="component" value="Unassembled WGS sequence"/>
</dbReference>
<dbReference type="Gene3D" id="3.40.50.410">
    <property type="entry name" value="von Willebrand factor, type A domain"/>
    <property type="match status" value="1"/>
</dbReference>
<dbReference type="EMBL" id="JADGII010000001">
    <property type="protein sequence ID" value="MBF0635797.1"/>
    <property type="molecule type" value="Genomic_DNA"/>
</dbReference>
<dbReference type="PROSITE" id="PS50234">
    <property type="entry name" value="VWFA"/>
    <property type="match status" value="1"/>
</dbReference>
<evidence type="ECO:0000313" key="4">
    <source>
        <dbReference type="Proteomes" id="UP000619838"/>
    </source>
</evidence>
<evidence type="ECO:0000259" key="2">
    <source>
        <dbReference type="PROSITE" id="PS50234"/>
    </source>
</evidence>
<dbReference type="InterPro" id="IPR036465">
    <property type="entry name" value="vWFA_dom_sf"/>
</dbReference>
<dbReference type="RefSeq" id="WP_175186945.1">
    <property type="nucleotide sequence ID" value="NZ_JABVZQ010000002.1"/>
</dbReference>
<comment type="caution">
    <text evidence="3">The sequence shown here is derived from an EMBL/GenBank/DDBJ whole genome shotgun (WGS) entry which is preliminary data.</text>
</comment>
<feature type="transmembrane region" description="Helical" evidence="1">
    <location>
        <begin position="308"/>
        <end position="326"/>
    </location>
</feature>
<protein>
    <submittedName>
        <fullName evidence="3">VWA domain-containing protein</fullName>
    </submittedName>
</protein>
<feature type="domain" description="VWFA" evidence="2">
    <location>
        <begin position="90"/>
        <end position="298"/>
    </location>
</feature>
<sequence>MCFGSPHYLGFLWLLLPLAALQVYGIVTRRRAVRQLCDRRCEPAVFGRFSPAGETAIVVMQLAALSLVLVAAARPQWCTGERLVRLERVETAYVLDVSSSMKARDVLPDRLARVQDELLLISRGDGGGRRSLVVFAGTAAVQCPLTSDRRMFETFLRLAGPDVVARQGTDIAAALEVALRSLGDGRDARRRIVLASDGGYHRGDAPALARRLRHEGVGLMIVAAGDTVPVTVPAPVGDDGGGVLRDAGGHPVMSRLEPERLRELAGEAGGKLFTSGPGRRAAPLVLAEMDREQTSSRLVRVPLHREDIPALFVLPALVLLLVSGLVRCRRVP</sequence>
<keyword evidence="1" id="KW-0812">Transmembrane</keyword>
<dbReference type="SUPFAM" id="SSF53300">
    <property type="entry name" value="vWA-like"/>
    <property type="match status" value="1"/>
</dbReference>